<dbReference type="EMBL" id="OY731408">
    <property type="protein sequence ID" value="CAJ1979338.1"/>
    <property type="molecule type" value="Genomic_DNA"/>
</dbReference>
<dbReference type="AlphaFoldDB" id="A0AA87B9Q5"/>
<evidence type="ECO:0000313" key="1">
    <source>
        <dbReference type="EMBL" id="CAJ1979338.1"/>
    </source>
</evidence>
<dbReference type="Gramene" id="rna-AYBTSS11_LOCUS31552">
    <property type="protein sequence ID" value="CAJ1979338.1"/>
    <property type="gene ID" value="gene-AYBTSS11_LOCUS31552"/>
</dbReference>
<evidence type="ECO:0000313" key="2">
    <source>
        <dbReference type="Proteomes" id="UP001189624"/>
    </source>
</evidence>
<protein>
    <submittedName>
        <fullName evidence="1">Uncharacterized protein</fullName>
    </submittedName>
</protein>
<reference evidence="1" key="1">
    <citation type="submission" date="2023-10" db="EMBL/GenBank/DDBJ databases">
        <authorList>
            <person name="Domelevo Entfellner J.-B."/>
        </authorList>
    </citation>
    <scope>NUCLEOTIDE SEQUENCE</scope>
</reference>
<organism evidence="1 2">
    <name type="scientific">Sphenostylis stenocarpa</name>
    <dbReference type="NCBI Taxonomy" id="92480"/>
    <lineage>
        <taxon>Eukaryota</taxon>
        <taxon>Viridiplantae</taxon>
        <taxon>Streptophyta</taxon>
        <taxon>Embryophyta</taxon>
        <taxon>Tracheophyta</taxon>
        <taxon>Spermatophyta</taxon>
        <taxon>Magnoliopsida</taxon>
        <taxon>eudicotyledons</taxon>
        <taxon>Gunneridae</taxon>
        <taxon>Pentapetalae</taxon>
        <taxon>rosids</taxon>
        <taxon>fabids</taxon>
        <taxon>Fabales</taxon>
        <taxon>Fabaceae</taxon>
        <taxon>Papilionoideae</taxon>
        <taxon>50 kb inversion clade</taxon>
        <taxon>NPAAA clade</taxon>
        <taxon>indigoferoid/millettioid clade</taxon>
        <taxon>Phaseoleae</taxon>
        <taxon>Sphenostylis</taxon>
    </lineage>
</organism>
<gene>
    <name evidence="1" type="ORF">AYBTSS11_LOCUS31552</name>
</gene>
<name>A0AA87B9Q5_9FABA</name>
<keyword evidence="2" id="KW-1185">Reference proteome</keyword>
<dbReference type="Proteomes" id="UP001189624">
    <property type="component" value="Chromosome 11"/>
</dbReference>
<sequence>MEEGHAWFLIINIYGLKNDLTKVLPYNFDHNKTKFENIVEKLTLHDKVHNVE</sequence>
<accession>A0AA87B9Q5</accession>
<proteinExistence type="predicted"/>